<evidence type="ECO:0000313" key="3">
    <source>
        <dbReference type="Proteomes" id="UP000245631"/>
    </source>
</evidence>
<evidence type="ECO:0000256" key="1">
    <source>
        <dbReference type="SAM" id="Phobius"/>
    </source>
</evidence>
<proteinExistence type="predicted"/>
<keyword evidence="1" id="KW-1133">Transmembrane helix</keyword>
<name>A0A8E3B1V9_RHILI</name>
<gene>
    <name evidence="2" type="ORF">C8D77_1317</name>
</gene>
<dbReference type="Proteomes" id="UP000245631">
    <property type="component" value="Unassembled WGS sequence"/>
</dbReference>
<keyword evidence="1" id="KW-0812">Transmembrane</keyword>
<dbReference type="InterPro" id="IPR001920">
    <property type="entry name" value="Asp/Glu_race"/>
</dbReference>
<feature type="transmembrane region" description="Helical" evidence="1">
    <location>
        <begin position="6"/>
        <end position="25"/>
    </location>
</feature>
<evidence type="ECO:0008006" key="4">
    <source>
        <dbReference type="Google" id="ProtNLM"/>
    </source>
</evidence>
<evidence type="ECO:0000313" key="2">
    <source>
        <dbReference type="EMBL" id="PWJ84704.1"/>
    </source>
</evidence>
<keyword evidence="1" id="KW-0472">Membrane</keyword>
<dbReference type="SUPFAM" id="SSF53681">
    <property type="entry name" value="Aspartate/glutamate racemase"/>
    <property type="match status" value="1"/>
</dbReference>
<dbReference type="Gene3D" id="3.40.50.1860">
    <property type="match status" value="1"/>
</dbReference>
<accession>A0A8E3B1V9</accession>
<sequence length="85" mass="9062">MSPKTVGIIGGLGPMATVAFMNSVLEYTPIKSNARSFIVEPQHGSSGLARASQMLFEPGTGQLQQLWCRLQVDLGAKEVLMAQIG</sequence>
<protein>
    <recommendedName>
        <fullName evidence="4">Aspartate racemase</fullName>
    </recommendedName>
</protein>
<dbReference type="EMBL" id="QGGH01000031">
    <property type="protein sequence ID" value="PWJ84704.1"/>
    <property type="molecule type" value="Genomic_DNA"/>
</dbReference>
<reference evidence="2 3" key="1">
    <citation type="submission" date="2018-05" db="EMBL/GenBank/DDBJ databases">
        <title>Genomic Encyclopedia of Type Strains, Phase IV (KMG-IV): sequencing the most valuable type-strain genomes for metagenomic binning, comparative biology and taxonomic classification.</title>
        <authorList>
            <person name="Goeker M."/>
        </authorList>
    </citation>
    <scope>NUCLEOTIDE SEQUENCE [LARGE SCALE GENOMIC DNA]</scope>
    <source>
        <strain evidence="2 3">DSM 2626</strain>
    </source>
</reference>
<dbReference type="GO" id="GO:0016855">
    <property type="term" value="F:racemase and epimerase activity, acting on amino acids and derivatives"/>
    <property type="evidence" value="ECO:0007669"/>
    <property type="project" value="InterPro"/>
</dbReference>
<organism evidence="2 3">
    <name type="scientific">Rhizobium loti</name>
    <name type="common">Mesorhizobium loti</name>
    <dbReference type="NCBI Taxonomy" id="381"/>
    <lineage>
        <taxon>Bacteria</taxon>
        <taxon>Pseudomonadati</taxon>
        <taxon>Pseudomonadota</taxon>
        <taxon>Alphaproteobacteria</taxon>
        <taxon>Hyphomicrobiales</taxon>
        <taxon>Phyllobacteriaceae</taxon>
        <taxon>Mesorhizobium</taxon>
    </lineage>
</organism>
<comment type="caution">
    <text evidence="2">The sequence shown here is derived from an EMBL/GenBank/DDBJ whole genome shotgun (WGS) entry which is preliminary data.</text>
</comment>
<dbReference type="AlphaFoldDB" id="A0A8E3B1V9"/>